<reference evidence="1 2" key="1">
    <citation type="journal article" date="2023" name="Commun. Biol.">
        <title>Genome analysis of Parmales, the sister group of diatoms, reveals the evolutionary specialization of diatoms from phago-mixotrophs to photoautotrophs.</title>
        <authorList>
            <person name="Ban H."/>
            <person name="Sato S."/>
            <person name="Yoshikawa S."/>
            <person name="Yamada K."/>
            <person name="Nakamura Y."/>
            <person name="Ichinomiya M."/>
            <person name="Sato N."/>
            <person name="Blanc-Mathieu R."/>
            <person name="Endo H."/>
            <person name="Kuwata A."/>
            <person name="Ogata H."/>
        </authorList>
    </citation>
    <scope>NUCLEOTIDE SEQUENCE [LARGE SCALE GENOMIC DNA]</scope>
</reference>
<accession>A0ABQ6M7K7</accession>
<organism evidence="1 2">
    <name type="scientific">Tetraparma gracilis</name>
    <dbReference type="NCBI Taxonomy" id="2962635"/>
    <lineage>
        <taxon>Eukaryota</taxon>
        <taxon>Sar</taxon>
        <taxon>Stramenopiles</taxon>
        <taxon>Ochrophyta</taxon>
        <taxon>Bolidophyceae</taxon>
        <taxon>Parmales</taxon>
        <taxon>Triparmaceae</taxon>
        <taxon>Tetraparma</taxon>
    </lineage>
</organism>
<proteinExistence type="predicted"/>
<evidence type="ECO:0000313" key="2">
    <source>
        <dbReference type="Proteomes" id="UP001165060"/>
    </source>
</evidence>
<keyword evidence="2" id="KW-1185">Reference proteome</keyword>
<dbReference type="Proteomes" id="UP001165060">
    <property type="component" value="Unassembled WGS sequence"/>
</dbReference>
<dbReference type="EMBL" id="BRYB01000034">
    <property type="protein sequence ID" value="GMI20981.1"/>
    <property type="molecule type" value="Genomic_DNA"/>
</dbReference>
<protein>
    <submittedName>
        <fullName evidence="1">Uncharacterized protein</fullName>
    </submittedName>
</protein>
<name>A0ABQ6M7K7_9STRA</name>
<comment type="caution">
    <text evidence="1">The sequence shown here is derived from an EMBL/GenBank/DDBJ whole genome shotgun (WGS) entry which is preliminary data.</text>
</comment>
<gene>
    <name evidence="1" type="ORF">TeGR_g7390</name>
</gene>
<evidence type="ECO:0000313" key="1">
    <source>
        <dbReference type="EMBL" id="GMI20981.1"/>
    </source>
</evidence>
<sequence>MLPPSLLPPYVTISAPRSPLSDPFKLTWVHREIFRDEFQLLLSSSPSSLLSSAFLYVEDDISVPWPTFSSWHASADYLFSAHSLVSSFYRLDGPGVSEGMLTDQFGACRDLREKVESSNTITETGAGTFAQLWNPYAASYALTGAQLRYFLSTPDYDLSGASNPLSLEVRELAASGLQFAAAVRERAGPAFGRSAAVVPWDARGGEVGPGGGVVHLDVSEAAPNWCYVVGQALKEQAEL</sequence>